<dbReference type="OrthoDB" id="3514764at2"/>
<organism evidence="4 5">
    <name type="scientific">Asanoa ferruginea</name>
    <dbReference type="NCBI Taxonomy" id="53367"/>
    <lineage>
        <taxon>Bacteria</taxon>
        <taxon>Bacillati</taxon>
        <taxon>Actinomycetota</taxon>
        <taxon>Actinomycetes</taxon>
        <taxon>Micromonosporales</taxon>
        <taxon>Micromonosporaceae</taxon>
        <taxon>Asanoa</taxon>
    </lineage>
</organism>
<comment type="caution">
    <text evidence="4">The sequence shown here is derived from an EMBL/GenBank/DDBJ whole genome shotgun (WGS) entry which is preliminary data.</text>
</comment>
<dbReference type="SMART" id="SM00421">
    <property type="entry name" value="HTH_LUXR"/>
    <property type="match status" value="1"/>
</dbReference>
<dbReference type="PANTHER" id="PTHR16305">
    <property type="entry name" value="TESTICULAR SOLUBLE ADENYLYL CYCLASE"/>
    <property type="match status" value="1"/>
</dbReference>
<dbReference type="CDD" id="cd06170">
    <property type="entry name" value="LuxR_C_like"/>
    <property type="match status" value="1"/>
</dbReference>
<dbReference type="InterPro" id="IPR000792">
    <property type="entry name" value="Tscrpt_reg_LuxR_C"/>
</dbReference>
<name>A0A3D9ZP34_9ACTN</name>
<dbReference type="PRINTS" id="PR00038">
    <property type="entry name" value="HTHLUXR"/>
</dbReference>
<dbReference type="Proteomes" id="UP000256913">
    <property type="component" value="Unassembled WGS sequence"/>
</dbReference>
<feature type="domain" description="HTH luxR-type" evidence="3">
    <location>
        <begin position="837"/>
        <end position="902"/>
    </location>
</feature>
<dbReference type="RefSeq" id="WP_116070239.1">
    <property type="nucleotide sequence ID" value="NZ_BONB01000004.1"/>
</dbReference>
<dbReference type="PROSITE" id="PS00622">
    <property type="entry name" value="HTH_LUXR_1"/>
    <property type="match status" value="1"/>
</dbReference>
<sequence length="904" mass="96994">MKPFRGARGRLIMLQYWRVARMIGRGGEIGTLETLLDHAVDGRGAALVLRGEAGIGKSALLEHAVDAGHERGMRVLSVTGVQAEVQFPYAGLDHLLRPLRRALESTGSPYRMAVEVLELLGDADLPVLLAIEDAHWLDSASWETLTFLCRRVESDRIAVVMAVREGEDIDRRLAAAGIPELRLEPLLPADAGTLLDRTAPGLTPALRSRVLAEAAGNPLGLVELGGAVARSGSSALLPSSLPLSTRVEQTFGGLVAELPPLTRELLLIAALDDGGNLDEILAAAAILTGGEVPTDAIQPAVAARLVSVDEQYELRFRHPLLRSALRQQAAPGNRRRVHAALVEVLADSPARLLWHRASAVPGPDEALARELTEAAVGGGERQAVAFALAAINRAVQLSQDPAARARRQGVAAQLAYDQGDSHTVRRLMNEIDLNALRPADQARLTWLREAVFQSAWSGDDRLLTYANAVDTMRRDGEVGDAVAALTELGLRIFYSSASGPVRERFTEVTLACGLAADDPRLTSLLLLFDPVEHGATGLRRLSEFVHRVDLPATQRFDLAVATFAVGAFGIGRSLALSAAADLRAQGRIGTLASTLNTAASASLELGDVRAALPLAAEGVALAEETAQPTWVLGGRLILARAEALRGDVAAARHRADAAEQVLLAAHRLPMLALVQRARGLAALAEGHADDAFRQLFRIFDPADSAYFPNYHLHALSDLTEAAVLGGFQEELRPVVSDLEAVVERSHSPALRVALGYARAALSGDYAGALAVDLTGWPFERARLQLTYGAALRRSYRVTESRPLLRAAAGTFDALGTTPWADRARAELRATGETRRKPMDALAALTPQEQQIARLAAEGLSNREIGERLFLSPRTVSTHLYRIYPKIYVSSRAELARRITSSDVV</sequence>
<evidence type="ECO:0000256" key="2">
    <source>
        <dbReference type="ARBA" id="ARBA00022840"/>
    </source>
</evidence>
<reference evidence="4 5" key="1">
    <citation type="submission" date="2018-08" db="EMBL/GenBank/DDBJ databases">
        <title>Sequencing the genomes of 1000 actinobacteria strains.</title>
        <authorList>
            <person name="Klenk H.-P."/>
        </authorList>
    </citation>
    <scope>NUCLEOTIDE SEQUENCE [LARGE SCALE GENOMIC DNA]</scope>
    <source>
        <strain evidence="4 5">DSM 44099</strain>
    </source>
</reference>
<dbReference type="PROSITE" id="PS50043">
    <property type="entry name" value="HTH_LUXR_2"/>
    <property type="match status" value="1"/>
</dbReference>
<proteinExistence type="predicted"/>
<dbReference type="Pfam" id="PF13191">
    <property type="entry name" value="AAA_16"/>
    <property type="match status" value="1"/>
</dbReference>
<dbReference type="InterPro" id="IPR036388">
    <property type="entry name" value="WH-like_DNA-bd_sf"/>
</dbReference>
<protein>
    <submittedName>
        <fullName evidence="4">AAA ATPase-like protein</fullName>
    </submittedName>
</protein>
<keyword evidence="5" id="KW-1185">Reference proteome</keyword>
<dbReference type="GO" id="GO:0006355">
    <property type="term" value="P:regulation of DNA-templated transcription"/>
    <property type="evidence" value="ECO:0007669"/>
    <property type="project" value="InterPro"/>
</dbReference>
<dbReference type="Pfam" id="PF00196">
    <property type="entry name" value="GerE"/>
    <property type="match status" value="1"/>
</dbReference>
<evidence type="ECO:0000313" key="5">
    <source>
        <dbReference type="Proteomes" id="UP000256913"/>
    </source>
</evidence>
<dbReference type="GO" id="GO:0005737">
    <property type="term" value="C:cytoplasm"/>
    <property type="evidence" value="ECO:0007669"/>
    <property type="project" value="TreeGrafter"/>
</dbReference>
<evidence type="ECO:0000259" key="3">
    <source>
        <dbReference type="PROSITE" id="PS50043"/>
    </source>
</evidence>
<keyword evidence="2" id="KW-0067">ATP-binding</keyword>
<dbReference type="PANTHER" id="PTHR16305:SF35">
    <property type="entry name" value="TRANSCRIPTIONAL ACTIVATOR DOMAIN"/>
    <property type="match status" value="1"/>
</dbReference>
<gene>
    <name evidence="4" type="ORF">DFJ67_5047</name>
</gene>
<dbReference type="InterPro" id="IPR027417">
    <property type="entry name" value="P-loop_NTPase"/>
</dbReference>
<dbReference type="InterPro" id="IPR041664">
    <property type="entry name" value="AAA_16"/>
</dbReference>
<dbReference type="Gene3D" id="1.10.10.10">
    <property type="entry name" value="Winged helix-like DNA-binding domain superfamily/Winged helix DNA-binding domain"/>
    <property type="match status" value="1"/>
</dbReference>
<dbReference type="SUPFAM" id="SSF52540">
    <property type="entry name" value="P-loop containing nucleoside triphosphate hydrolases"/>
    <property type="match status" value="1"/>
</dbReference>
<evidence type="ECO:0000313" key="4">
    <source>
        <dbReference type="EMBL" id="REF99021.1"/>
    </source>
</evidence>
<dbReference type="InterPro" id="IPR016032">
    <property type="entry name" value="Sig_transdc_resp-reg_C-effctor"/>
</dbReference>
<keyword evidence="1" id="KW-0547">Nucleotide-binding</keyword>
<dbReference type="EMBL" id="QUMQ01000001">
    <property type="protein sequence ID" value="REF99021.1"/>
    <property type="molecule type" value="Genomic_DNA"/>
</dbReference>
<dbReference type="GO" id="GO:0003677">
    <property type="term" value="F:DNA binding"/>
    <property type="evidence" value="ECO:0007669"/>
    <property type="project" value="InterPro"/>
</dbReference>
<dbReference type="GO" id="GO:0004016">
    <property type="term" value="F:adenylate cyclase activity"/>
    <property type="evidence" value="ECO:0007669"/>
    <property type="project" value="TreeGrafter"/>
</dbReference>
<dbReference type="AlphaFoldDB" id="A0A3D9ZP34"/>
<accession>A0A3D9ZP34</accession>
<dbReference type="GO" id="GO:0005524">
    <property type="term" value="F:ATP binding"/>
    <property type="evidence" value="ECO:0007669"/>
    <property type="project" value="UniProtKB-KW"/>
</dbReference>
<dbReference type="Gene3D" id="3.40.50.300">
    <property type="entry name" value="P-loop containing nucleotide triphosphate hydrolases"/>
    <property type="match status" value="1"/>
</dbReference>
<dbReference type="SUPFAM" id="SSF46894">
    <property type="entry name" value="C-terminal effector domain of the bipartite response regulators"/>
    <property type="match status" value="1"/>
</dbReference>
<evidence type="ECO:0000256" key="1">
    <source>
        <dbReference type="ARBA" id="ARBA00022741"/>
    </source>
</evidence>